<evidence type="ECO:0000256" key="10">
    <source>
        <dbReference type="ARBA" id="ARBA00049252"/>
    </source>
</evidence>
<dbReference type="EMBL" id="JAGKSP010000006">
    <property type="protein sequence ID" value="MBP3964193.1"/>
    <property type="molecule type" value="Genomic_DNA"/>
</dbReference>
<evidence type="ECO:0000256" key="4">
    <source>
        <dbReference type="ARBA" id="ARBA00012783"/>
    </source>
</evidence>
<gene>
    <name evidence="14" type="primary">cdd</name>
    <name evidence="14" type="ORF">I8J30_15860</name>
</gene>
<comment type="cofactor">
    <cofactor evidence="1 12">
        <name>Zn(2+)</name>
        <dbReference type="ChEBI" id="CHEBI:29105"/>
    </cofactor>
</comment>
<evidence type="ECO:0000256" key="7">
    <source>
        <dbReference type="ARBA" id="ARBA00022801"/>
    </source>
</evidence>
<dbReference type="PROSITE" id="PS00903">
    <property type="entry name" value="CYT_DCMP_DEAMINASES_1"/>
    <property type="match status" value="1"/>
</dbReference>
<name>A0ABS5CDZ3_9BACL</name>
<organism evidence="14 15">
    <name type="scientific">Paenibacillus lignilyticus</name>
    <dbReference type="NCBI Taxonomy" id="1172615"/>
    <lineage>
        <taxon>Bacteria</taxon>
        <taxon>Bacillati</taxon>
        <taxon>Bacillota</taxon>
        <taxon>Bacilli</taxon>
        <taxon>Bacillales</taxon>
        <taxon>Paenibacillaceae</taxon>
        <taxon>Paenibacillus</taxon>
    </lineage>
</organism>
<evidence type="ECO:0000313" key="15">
    <source>
        <dbReference type="Proteomes" id="UP000673394"/>
    </source>
</evidence>
<reference evidence="14 15" key="1">
    <citation type="submission" date="2021-04" db="EMBL/GenBank/DDBJ databases">
        <title>Paenibacillus sp. DLE-14 whole genome sequence.</title>
        <authorList>
            <person name="Ham Y.J."/>
        </authorList>
    </citation>
    <scope>NUCLEOTIDE SEQUENCE [LARGE SCALE GENOMIC DNA]</scope>
    <source>
        <strain evidence="14 15">DLE-14</strain>
    </source>
</reference>
<comment type="catalytic activity">
    <reaction evidence="10 12">
        <text>2'-deoxycytidine + H2O + H(+) = 2'-deoxyuridine + NH4(+)</text>
        <dbReference type="Rhea" id="RHEA:13433"/>
        <dbReference type="ChEBI" id="CHEBI:15377"/>
        <dbReference type="ChEBI" id="CHEBI:15378"/>
        <dbReference type="ChEBI" id="CHEBI:15698"/>
        <dbReference type="ChEBI" id="CHEBI:16450"/>
        <dbReference type="ChEBI" id="CHEBI:28938"/>
        <dbReference type="EC" id="3.5.4.5"/>
    </reaction>
</comment>
<dbReference type="RefSeq" id="WP_210659319.1">
    <property type="nucleotide sequence ID" value="NZ_JAGKSP010000006.1"/>
</dbReference>
<keyword evidence="8 12" id="KW-0862">Zinc</keyword>
<accession>A0ABS5CDZ3</accession>
<evidence type="ECO:0000256" key="11">
    <source>
        <dbReference type="ARBA" id="ARBA00049558"/>
    </source>
</evidence>
<comment type="catalytic activity">
    <reaction evidence="11 12">
        <text>cytidine + H2O + H(+) = uridine + NH4(+)</text>
        <dbReference type="Rhea" id="RHEA:16069"/>
        <dbReference type="ChEBI" id="CHEBI:15377"/>
        <dbReference type="ChEBI" id="CHEBI:15378"/>
        <dbReference type="ChEBI" id="CHEBI:16704"/>
        <dbReference type="ChEBI" id="CHEBI:17562"/>
        <dbReference type="ChEBI" id="CHEBI:28938"/>
        <dbReference type="EC" id="3.5.4.5"/>
    </reaction>
</comment>
<sequence length="145" mass="15392">MTSTSIGELSPVWQQLMQQAIEARSRAYVPYSNFQVGAALLDAEGGVHFGCNVENAAYSPTNCAERTALFRAIADGHQAGSFEAIAVVGDTDTPITPCGVCRQVLVELCPPDMPVIMSNMKGEWRISTVAELLPGAFSADALTKA</sequence>
<feature type="domain" description="CMP/dCMP-type deaminase" evidence="13">
    <location>
        <begin position="11"/>
        <end position="140"/>
    </location>
</feature>
<dbReference type="PROSITE" id="PS51747">
    <property type="entry name" value="CYT_DCMP_DEAMINASES_2"/>
    <property type="match status" value="1"/>
</dbReference>
<dbReference type="PANTHER" id="PTHR11644">
    <property type="entry name" value="CYTIDINE DEAMINASE"/>
    <property type="match status" value="1"/>
</dbReference>
<dbReference type="PANTHER" id="PTHR11644:SF2">
    <property type="entry name" value="CYTIDINE DEAMINASE"/>
    <property type="match status" value="1"/>
</dbReference>
<keyword evidence="15" id="KW-1185">Reference proteome</keyword>
<dbReference type="EC" id="3.5.4.5" evidence="4 12"/>
<protein>
    <recommendedName>
        <fullName evidence="5 12">Cytidine deaminase</fullName>
        <ecNumber evidence="4 12">3.5.4.5</ecNumber>
    </recommendedName>
    <alternativeName>
        <fullName evidence="9 12">Cytidine aminohydrolase</fullName>
    </alternativeName>
</protein>
<dbReference type="GO" id="GO:0004126">
    <property type="term" value="F:cytidine deaminase activity"/>
    <property type="evidence" value="ECO:0007669"/>
    <property type="project" value="UniProtKB-EC"/>
</dbReference>
<dbReference type="InterPro" id="IPR050202">
    <property type="entry name" value="Cyt/Deoxycyt_deaminase"/>
</dbReference>
<proteinExistence type="inferred from homology"/>
<dbReference type="Pfam" id="PF00383">
    <property type="entry name" value="dCMP_cyt_deam_1"/>
    <property type="match status" value="1"/>
</dbReference>
<dbReference type="InterPro" id="IPR016193">
    <property type="entry name" value="Cytidine_deaminase-like"/>
</dbReference>
<evidence type="ECO:0000256" key="6">
    <source>
        <dbReference type="ARBA" id="ARBA00022723"/>
    </source>
</evidence>
<evidence type="ECO:0000256" key="9">
    <source>
        <dbReference type="ARBA" id="ARBA00032005"/>
    </source>
</evidence>
<evidence type="ECO:0000256" key="2">
    <source>
        <dbReference type="ARBA" id="ARBA00003949"/>
    </source>
</evidence>
<comment type="similarity">
    <text evidence="3 12">Belongs to the cytidine and deoxycytidylate deaminase family.</text>
</comment>
<evidence type="ECO:0000259" key="13">
    <source>
        <dbReference type="PROSITE" id="PS51747"/>
    </source>
</evidence>
<dbReference type="Gene3D" id="3.40.140.10">
    <property type="entry name" value="Cytidine Deaminase, domain 2"/>
    <property type="match status" value="1"/>
</dbReference>
<keyword evidence="6 12" id="KW-0479">Metal-binding</keyword>
<dbReference type="SUPFAM" id="SSF53927">
    <property type="entry name" value="Cytidine deaminase-like"/>
    <property type="match status" value="1"/>
</dbReference>
<evidence type="ECO:0000256" key="12">
    <source>
        <dbReference type="RuleBase" id="RU364006"/>
    </source>
</evidence>
<dbReference type="InterPro" id="IPR016192">
    <property type="entry name" value="APOBEC/CMP_deaminase_Zn-bd"/>
</dbReference>
<evidence type="ECO:0000313" key="14">
    <source>
        <dbReference type="EMBL" id="MBP3964193.1"/>
    </source>
</evidence>
<dbReference type="InterPro" id="IPR006262">
    <property type="entry name" value="Cyt_deam_tetra"/>
</dbReference>
<evidence type="ECO:0000256" key="3">
    <source>
        <dbReference type="ARBA" id="ARBA00006576"/>
    </source>
</evidence>
<comment type="caution">
    <text evidence="14">The sequence shown here is derived from an EMBL/GenBank/DDBJ whole genome shotgun (WGS) entry which is preliminary data.</text>
</comment>
<evidence type="ECO:0000256" key="5">
    <source>
        <dbReference type="ARBA" id="ARBA00018266"/>
    </source>
</evidence>
<evidence type="ECO:0000256" key="1">
    <source>
        <dbReference type="ARBA" id="ARBA00001947"/>
    </source>
</evidence>
<evidence type="ECO:0000256" key="8">
    <source>
        <dbReference type="ARBA" id="ARBA00022833"/>
    </source>
</evidence>
<comment type="function">
    <text evidence="2 12">This enzyme scavenges exogenous and endogenous cytidine and 2'-deoxycytidine for UMP synthesis.</text>
</comment>
<dbReference type="InterPro" id="IPR002125">
    <property type="entry name" value="CMP_dCMP_dom"/>
</dbReference>
<keyword evidence="7 12" id="KW-0378">Hydrolase</keyword>
<dbReference type="CDD" id="cd01283">
    <property type="entry name" value="cytidine_deaminase"/>
    <property type="match status" value="1"/>
</dbReference>
<dbReference type="NCBIfam" id="NF004064">
    <property type="entry name" value="PRK05578.1"/>
    <property type="match status" value="1"/>
</dbReference>
<dbReference type="NCBIfam" id="TIGR01354">
    <property type="entry name" value="cyt_deam_tetra"/>
    <property type="match status" value="1"/>
</dbReference>
<dbReference type="Proteomes" id="UP000673394">
    <property type="component" value="Unassembled WGS sequence"/>
</dbReference>